<dbReference type="Gene3D" id="1.10.357.10">
    <property type="entry name" value="Tetracycline Repressor, domain 2"/>
    <property type="match status" value="1"/>
</dbReference>
<dbReference type="InterPro" id="IPR001647">
    <property type="entry name" value="HTH_TetR"/>
</dbReference>
<protein>
    <submittedName>
        <fullName evidence="6">TetR family transcriptional regulator</fullName>
    </submittedName>
</protein>
<evidence type="ECO:0000256" key="2">
    <source>
        <dbReference type="ARBA" id="ARBA00023125"/>
    </source>
</evidence>
<dbReference type="PROSITE" id="PS50977">
    <property type="entry name" value="HTH_TETR_2"/>
    <property type="match status" value="1"/>
</dbReference>
<feature type="DNA-binding region" description="H-T-H motif" evidence="4">
    <location>
        <begin position="46"/>
        <end position="65"/>
    </location>
</feature>
<feature type="domain" description="HTH tetR-type" evidence="5">
    <location>
        <begin position="23"/>
        <end position="83"/>
    </location>
</feature>
<keyword evidence="1" id="KW-0805">Transcription regulation</keyword>
<dbReference type="PANTHER" id="PTHR30055:SF151">
    <property type="entry name" value="TRANSCRIPTIONAL REGULATORY PROTEIN"/>
    <property type="match status" value="1"/>
</dbReference>
<proteinExistence type="predicted"/>
<dbReference type="GO" id="GO:0045892">
    <property type="term" value="P:negative regulation of DNA-templated transcription"/>
    <property type="evidence" value="ECO:0007669"/>
    <property type="project" value="InterPro"/>
</dbReference>
<dbReference type="GO" id="GO:0003700">
    <property type="term" value="F:DNA-binding transcription factor activity"/>
    <property type="evidence" value="ECO:0007669"/>
    <property type="project" value="TreeGrafter"/>
</dbReference>
<dbReference type="InterPro" id="IPR004111">
    <property type="entry name" value="Repressor_TetR_C"/>
</dbReference>
<dbReference type="SUPFAM" id="SSF48498">
    <property type="entry name" value="Tetracyclin repressor-like, C-terminal domain"/>
    <property type="match status" value="1"/>
</dbReference>
<dbReference type="EMBL" id="BOQL01000073">
    <property type="protein sequence ID" value="GIM78365.1"/>
    <property type="molecule type" value="Genomic_DNA"/>
</dbReference>
<evidence type="ECO:0000256" key="4">
    <source>
        <dbReference type="PROSITE-ProRule" id="PRU00335"/>
    </source>
</evidence>
<name>A0A919SU24_9ACTN</name>
<evidence type="ECO:0000313" key="6">
    <source>
        <dbReference type="EMBL" id="GIM78365.1"/>
    </source>
</evidence>
<reference evidence="6" key="1">
    <citation type="submission" date="2021-03" db="EMBL/GenBank/DDBJ databases">
        <title>Whole genome shotgun sequence of Actinoplanes auranticolor NBRC 12245.</title>
        <authorList>
            <person name="Komaki H."/>
            <person name="Tamura T."/>
        </authorList>
    </citation>
    <scope>NUCLEOTIDE SEQUENCE</scope>
    <source>
        <strain evidence="6">NBRC 12245</strain>
    </source>
</reference>
<dbReference type="SUPFAM" id="SSF46689">
    <property type="entry name" value="Homeodomain-like"/>
    <property type="match status" value="1"/>
</dbReference>
<dbReference type="RefSeq" id="WP_212993857.1">
    <property type="nucleotide sequence ID" value="NZ_BAABEA010000026.1"/>
</dbReference>
<evidence type="ECO:0000256" key="1">
    <source>
        <dbReference type="ARBA" id="ARBA00023015"/>
    </source>
</evidence>
<keyword evidence="7" id="KW-1185">Reference proteome</keyword>
<dbReference type="GO" id="GO:0000976">
    <property type="term" value="F:transcription cis-regulatory region binding"/>
    <property type="evidence" value="ECO:0007669"/>
    <property type="project" value="TreeGrafter"/>
</dbReference>
<evidence type="ECO:0000313" key="7">
    <source>
        <dbReference type="Proteomes" id="UP000681340"/>
    </source>
</evidence>
<sequence>MTTEIPRTLRVLWGEPDRPGGRGLSRERIVAAGIALADADGIAALSMARLAERLGSAPMSLYRHVANKDELLAFMTDAAPGPPPELPSTGWRPALETWARALRGVYYAHPWVLQVTAGRPPLDPGQLAWLDRGLSALDGTGLGPAERLDVLMTVLHFVRGEAQIGAVVLRGGDGDPADYGRLIAHFVTPERMPALAAASAAGVFRAAGDDAERAFAFGLTRVLDGVDVMVTNGGG</sequence>
<evidence type="ECO:0000256" key="3">
    <source>
        <dbReference type="ARBA" id="ARBA00023163"/>
    </source>
</evidence>
<dbReference type="PANTHER" id="PTHR30055">
    <property type="entry name" value="HTH-TYPE TRANSCRIPTIONAL REGULATOR RUTR"/>
    <property type="match status" value="1"/>
</dbReference>
<keyword evidence="2 4" id="KW-0238">DNA-binding</keyword>
<comment type="caution">
    <text evidence="6">The sequence shown here is derived from an EMBL/GenBank/DDBJ whole genome shotgun (WGS) entry which is preliminary data.</text>
</comment>
<evidence type="ECO:0000259" key="5">
    <source>
        <dbReference type="PROSITE" id="PS50977"/>
    </source>
</evidence>
<dbReference type="Proteomes" id="UP000681340">
    <property type="component" value="Unassembled WGS sequence"/>
</dbReference>
<dbReference type="InterPro" id="IPR036271">
    <property type="entry name" value="Tet_transcr_reg_TetR-rel_C_sf"/>
</dbReference>
<dbReference type="Pfam" id="PF00440">
    <property type="entry name" value="TetR_N"/>
    <property type="match status" value="1"/>
</dbReference>
<accession>A0A919SU24</accession>
<dbReference type="Gene3D" id="1.10.10.60">
    <property type="entry name" value="Homeodomain-like"/>
    <property type="match status" value="1"/>
</dbReference>
<organism evidence="6 7">
    <name type="scientific">Actinoplanes auranticolor</name>
    <dbReference type="NCBI Taxonomy" id="47988"/>
    <lineage>
        <taxon>Bacteria</taxon>
        <taxon>Bacillati</taxon>
        <taxon>Actinomycetota</taxon>
        <taxon>Actinomycetes</taxon>
        <taxon>Micromonosporales</taxon>
        <taxon>Micromonosporaceae</taxon>
        <taxon>Actinoplanes</taxon>
    </lineage>
</organism>
<dbReference type="InterPro" id="IPR009057">
    <property type="entry name" value="Homeodomain-like_sf"/>
</dbReference>
<dbReference type="InterPro" id="IPR050109">
    <property type="entry name" value="HTH-type_TetR-like_transc_reg"/>
</dbReference>
<keyword evidence="3" id="KW-0804">Transcription</keyword>
<dbReference type="AlphaFoldDB" id="A0A919SU24"/>
<gene>
    <name evidence="6" type="ORF">Aau02nite_80470</name>
</gene>
<dbReference type="Pfam" id="PF02909">
    <property type="entry name" value="TetR_C_1"/>
    <property type="match status" value="1"/>
</dbReference>